<dbReference type="SUPFAM" id="SSF56112">
    <property type="entry name" value="Protein kinase-like (PK-like)"/>
    <property type="match status" value="1"/>
</dbReference>
<dbReference type="Pfam" id="PF17667">
    <property type="entry name" value="Pkinase_fungal"/>
    <property type="match status" value="1"/>
</dbReference>
<dbReference type="InterPro" id="IPR011009">
    <property type="entry name" value="Kinase-like_dom_sf"/>
</dbReference>
<proteinExistence type="predicted"/>
<reference evidence="2 3" key="1">
    <citation type="submission" date="2019-12" db="EMBL/GenBank/DDBJ databases">
        <authorList>
            <person name="Floudas D."/>
            <person name="Bentzer J."/>
            <person name="Ahren D."/>
            <person name="Johansson T."/>
            <person name="Persson P."/>
            <person name="Tunlid A."/>
        </authorList>
    </citation>
    <scope>NUCLEOTIDE SEQUENCE [LARGE SCALE GENOMIC DNA]</scope>
    <source>
        <strain evidence="2 3">CBS 102.39</strain>
    </source>
</reference>
<evidence type="ECO:0000313" key="3">
    <source>
        <dbReference type="Proteomes" id="UP000521872"/>
    </source>
</evidence>
<dbReference type="AlphaFoldDB" id="A0A8H4QET3"/>
<name>A0A8H4QET3_9AGAR</name>
<keyword evidence="3" id="KW-1185">Reference proteome</keyword>
<sequence>MFPIPPRGSSDTWNVPVEAPISEAEGLVWATGIQSGQFSPGRLTLLFDTPDQPTPWSDPDLVEGIMGWPATSENGSPTFPIISRLVLEDIGRPLWEYENDEEFLRGLRSAVQVHQELWKRNTLHGDISPGNVHLCKKGADTSRAGIWVYLMDFDYASSKTPKITVIEQASAKQGVGEQLPLLHTGGHMRFDGKSKVERRAEMSGNAQFFAAEVLRALAQNKQDVRANRL</sequence>
<dbReference type="InterPro" id="IPR040976">
    <property type="entry name" value="Pkinase_fungal"/>
</dbReference>
<evidence type="ECO:0000259" key="1">
    <source>
        <dbReference type="Pfam" id="PF17667"/>
    </source>
</evidence>
<protein>
    <recommendedName>
        <fullName evidence="1">Fungal-type protein kinase domain-containing protein</fullName>
    </recommendedName>
</protein>
<comment type="caution">
    <text evidence="2">The sequence shown here is derived from an EMBL/GenBank/DDBJ whole genome shotgun (WGS) entry which is preliminary data.</text>
</comment>
<gene>
    <name evidence="2" type="ORF">D9613_012224</name>
</gene>
<evidence type="ECO:0000313" key="2">
    <source>
        <dbReference type="EMBL" id="KAF4609513.1"/>
    </source>
</evidence>
<dbReference type="EMBL" id="JAACJL010000061">
    <property type="protein sequence ID" value="KAF4609513.1"/>
    <property type="molecule type" value="Genomic_DNA"/>
</dbReference>
<organism evidence="2 3">
    <name type="scientific">Agrocybe pediades</name>
    <dbReference type="NCBI Taxonomy" id="84607"/>
    <lineage>
        <taxon>Eukaryota</taxon>
        <taxon>Fungi</taxon>
        <taxon>Dikarya</taxon>
        <taxon>Basidiomycota</taxon>
        <taxon>Agaricomycotina</taxon>
        <taxon>Agaricomycetes</taxon>
        <taxon>Agaricomycetidae</taxon>
        <taxon>Agaricales</taxon>
        <taxon>Agaricineae</taxon>
        <taxon>Strophariaceae</taxon>
        <taxon>Agrocybe</taxon>
    </lineage>
</organism>
<accession>A0A8H4QET3</accession>
<feature type="domain" description="Fungal-type protein kinase" evidence="1">
    <location>
        <begin position="81"/>
        <end position="159"/>
    </location>
</feature>
<dbReference type="Proteomes" id="UP000521872">
    <property type="component" value="Unassembled WGS sequence"/>
</dbReference>